<comment type="caution">
    <text evidence="2">The sequence shown here is derived from an EMBL/GenBank/DDBJ whole genome shotgun (WGS) entry which is preliminary data.</text>
</comment>
<reference evidence="2" key="1">
    <citation type="submission" date="2019-10" db="EMBL/GenBank/DDBJ databases">
        <authorList>
            <consortium name="DOE Joint Genome Institute"/>
            <person name="Kuo A."/>
            <person name="Miyauchi S."/>
            <person name="Kiss E."/>
            <person name="Drula E."/>
            <person name="Kohler A."/>
            <person name="Sanchez-Garcia M."/>
            <person name="Andreopoulos B."/>
            <person name="Barry K.W."/>
            <person name="Bonito G."/>
            <person name="Buee M."/>
            <person name="Carver A."/>
            <person name="Chen C."/>
            <person name="Cichocki N."/>
            <person name="Clum A."/>
            <person name="Culley D."/>
            <person name="Crous P.W."/>
            <person name="Fauchery L."/>
            <person name="Girlanda M."/>
            <person name="Hayes R."/>
            <person name="Keri Z."/>
            <person name="LaButti K."/>
            <person name="Lipzen A."/>
            <person name="Lombard V."/>
            <person name="Magnuson J."/>
            <person name="Maillard F."/>
            <person name="Morin E."/>
            <person name="Murat C."/>
            <person name="Nolan M."/>
            <person name="Ohm R."/>
            <person name="Pangilinan J."/>
            <person name="Pereira M."/>
            <person name="Perotto S."/>
            <person name="Peter M."/>
            <person name="Riley R."/>
            <person name="Sitrit Y."/>
            <person name="Stielow B."/>
            <person name="Szollosi G."/>
            <person name="Zifcakova L."/>
            <person name="Stursova M."/>
            <person name="Spatafora J.W."/>
            <person name="Tedersoo L."/>
            <person name="Vaario L.-M."/>
            <person name="Yamada A."/>
            <person name="Yan M."/>
            <person name="Wang P."/>
            <person name="Xu J."/>
            <person name="Bruns T."/>
            <person name="Baldrian P."/>
            <person name="Vilgalys R."/>
            <person name="Henrissat B."/>
            <person name="Grigoriev I.V."/>
            <person name="Hibbett D."/>
            <person name="Nagy L.G."/>
            <person name="Martin F.M."/>
        </authorList>
    </citation>
    <scope>NUCLEOTIDE SEQUENCE</scope>
    <source>
        <strain evidence="2">Prilba</strain>
    </source>
</reference>
<dbReference type="AlphaFoldDB" id="A0A9P5MVC1"/>
<evidence type="ECO:0000313" key="3">
    <source>
        <dbReference type="Proteomes" id="UP000759537"/>
    </source>
</evidence>
<sequence length="333" mass="37026">MGEEAPQQQWLSIHDPATCTRKGLCPVKKKLRGRGQESDSPTPSHSLYFEQHGTGPIKVVAIVGLNDSCNACDAQVKYFGRLPQYSFLVFDNRGAGNSDTPRGPYSTEGMAEDVVVLLDFLGWTETRSLHLVGFSLGGMIAQQLSYRIPERFISLTLGTTTAGGFPLCNIPPVPKIGLYCRTQFTRDLEKKMVCIVEMCFGASWLDATAENDAEGRTNREVQTALFMERSALTRTPKPMGAISQMWAGFTHHVRAARLAQISKTIPKVVILTGDEDHLVRPSNSAYLKKHMPEAEYLVWENTGHAITMQHVERFNALMERVLQEGQARVEGRI</sequence>
<dbReference type="PANTHER" id="PTHR43433:SF5">
    <property type="entry name" value="AB HYDROLASE-1 DOMAIN-CONTAINING PROTEIN"/>
    <property type="match status" value="1"/>
</dbReference>
<feature type="domain" description="AB hydrolase-1" evidence="1">
    <location>
        <begin position="64"/>
        <end position="310"/>
    </location>
</feature>
<gene>
    <name evidence="2" type="ORF">DFH94DRAFT_631950</name>
</gene>
<name>A0A9P5MVC1_9AGAM</name>
<dbReference type="OrthoDB" id="19657at2759"/>
<dbReference type="Gene3D" id="3.40.50.1820">
    <property type="entry name" value="alpha/beta hydrolase"/>
    <property type="match status" value="1"/>
</dbReference>
<evidence type="ECO:0000259" key="1">
    <source>
        <dbReference type="Pfam" id="PF00561"/>
    </source>
</evidence>
<dbReference type="SUPFAM" id="SSF53474">
    <property type="entry name" value="alpha/beta-Hydrolases"/>
    <property type="match status" value="1"/>
</dbReference>
<proteinExistence type="predicted"/>
<dbReference type="Pfam" id="PF00561">
    <property type="entry name" value="Abhydrolase_1"/>
    <property type="match status" value="1"/>
</dbReference>
<keyword evidence="3" id="KW-1185">Reference proteome</keyword>
<reference evidence="2" key="2">
    <citation type="journal article" date="2020" name="Nat. Commun.">
        <title>Large-scale genome sequencing of mycorrhizal fungi provides insights into the early evolution of symbiotic traits.</title>
        <authorList>
            <person name="Miyauchi S."/>
            <person name="Kiss E."/>
            <person name="Kuo A."/>
            <person name="Drula E."/>
            <person name="Kohler A."/>
            <person name="Sanchez-Garcia M."/>
            <person name="Morin E."/>
            <person name="Andreopoulos B."/>
            <person name="Barry K.W."/>
            <person name="Bonito G."/>
            <person name="Buee M."/>
            <person name="Carver A."/>
            <person name="Chen C."/>
            <person name="Cichocki N."/>
            <person name="Clum A."/>
            <person name="Culley D."/>
            <person name="Crous P.W."/>
            <person name="Fauchery L."/>
            <person name="Girlanda M."/>
            <person name="Hayes R.D."/>
            <person name="Keri Z."/>
            <person name="LaButti K."/>
            <person name="Lipzen A."/>
            <person name="Lombard V."/>
            <person name="Magnuson J."/>
            <person name="Maillard F."/>
            <person name="Murat C."/>
            <person name="Nolan M."/>
            <person name="Ohm R.A."/>
            <person name="Pangilinan J."/>
            <person name="Pereira M.F."/>
            <person name="Perotto S."/>
            <person name="Peter M."/>
            <person name="Pfister S."/>
            <person name="Riley R."/>
            <person name="Sitrit Y."/>
            <person name="Stielow J.B."/>
            <person name="Szollosi G."/>
            <person name="Zifcakova L."/>
            <person name="Stursova M."/>
            <person name="Spatafora J.W."/>
            <person name="Tedersoo L."/>
            <person name="Vaario L.M."/>
            <person name="Yamada A."/>
            <person name="Yan M."/>
            <person name="Wang P."/>
            <person name="Xu J."/>
            <person name="Bruns T."/>
            <person name="Baldrian P."/>
            <person name="Vilgalys R."/>
            <person name="Dunand C."/>
            <person name="Henrissat B."/>
            <person name="Grigoriev I.V."/>
            <person name="Hibbett D."/>
            <person name="Nagy L.G."/>
            <person name="Martin F.M."/>
        </authorList>
    </citation>
    <scope>NUCLEOTIDE SEQUENCE</scope>
    <source>
        <strain evidence="2">Prilba</strain>
    </source>
</reference>
<dbReference type="PANTHER" id="PTHR43433">
    <property type="entry name" value="HYDROLASE, ALPHA/BETA FOLD FAMILY PROTEIN"/>
    <property type="match status" value="1"/>
</dbReference>
<accession>A0A9P5MVC1</accession>
<dbReference type="InterPro" id="IPR029058">
    <property type="entry name" value="AB_hydrolase_fold"/>
</dbReference>
<dbReference type="EMBL" id="WHVB01000009">
    <property type="protein sequence ID" value="KAF8479501.1"/>
    <property type="molecule type" value="Genomic_DNA"/>
</dbReference>
<dbReference type="InterPro" id="IPR000073">
    <property type="entry name" value="AB_hydrolase_1"/>
</dbReference>
<dbReference type="Proteomes" id="UP000759537">
    <property type="component" value="Unassembled WGS sequence"/>
</dbReference>
<dbReference type="InterPro" id="IPR050471">
    <property type="entry name" value="AB_hydrolase"/>
</dbReference>
<protein>
    <submittedName>
        <fullName evidence="2">Alpha/beta-hydrolase</fullName>
    </submittedName>
</protein>
<organism evidence="2 3">
    <name type="scientific">Russula ochroleuca</name>
    <dbReference type="NCBI Taxonomy" id="152965"/>
    <lineage>
        <taxon>Eukaryota</taxon>
        <taxon>Fungi</taxon>
        <taxon>Dikarya</taxon>
        <taxon>Basidiomycota</taxon>
        <taxon>Agaricomycotina</taxon>
        <taxon>Agaricomycetes</taxon>
        <taxon>Russulales</taxon>
        <taxon>Russulaceae</taxon>
        <taxon>Russula</taxon>
    </lineage>
</organism>
<evidence type="ECO:0000313" key="2">
    <source>
        <dbReference type="EMBL" id="KAF8479501.1"/>
    </source>
</evidence>